<evidence type="ECO:0000313" key="2">
    <source>
        <dbReference type="Proteomes" id="UP001276659"/>
    </source>
</evidence>
<keyword evidence="2" id="KW-1185">Reference proteome</keyword>
<organism evidence="1 2">
    <name type="scientific">Lepraria neglecta</name>
    <dbReference type="NCBI Taxonomy" id="209136"/>
    <lineage>
        <taxon>Eukaryota</taxon>
        <taxon>Fungi</taxon>
        <taxon>Dikarya</taxon>
        <taxon>Ascomycota</taxon>
        <taxon>Pezizomycotina</taxon>
        <taxon>Lecanoromycetes</taxon>
        <taxon>OSLEUM clade</taxon>
        <taxon>Lecanoromycetidae</taxon>
        <taxon>Lecanorales</taxon>
        <taxon>Lecanorineae</taxon>
        <taxon>Stereocaulaceae</taxon>
        <taxon>Lepraria</taxon>
    </lineage>
</organism>
<dbReference type="Gene3D" id="3.40.50.720">
    <property type="entry name" value="NAD(P)-binding Rossmann-like Domain"/>
    <property type="match status" value="2"/>
</dbReference>
<protein>
    <recommendedName>
        <fullName evidence="3">NAD(P)-binding domain-containing protein</fullName>
    </recommendedName>
</protein>
<gene>
    <name evidence="1" type="ORF">OEA41_007518</name>
</gene>
<name>A0AAD9ZDR1_9LECA</name>
<dbReference type="Gene3D" id="3.90.25.10">
    <property type="entry name" value="UDP-galactose 4-epimerase, domain 1"/>
    <property type="match status" value="1"/>
</dbReference>
<dbReference type="Proteomes" id="UP001276659">
    <property type="component" value="Unassembled WGS sequence"/>
</dbReference>
<reference evidence="1" key="1">
    <citation type="submission" date="2022-11" db="EMBL/GenBank/DDBJ databases">
        <title>Chromosomal genome sequence assembly and mating type (MAT) locus characterization of the leprose asexual lichenized fungus Lepraria neglecta (Nyl.) Erichsen.</title>
        <authorList>
            <person name="Allen J.L."/>
            <person name="Pfeffer B."/>
        </authorList>
    </citation>
    <scope>NUCLEOTIDE SEQUENCE</scope>
    <source>
        <strain evidence="1">Allen 5258</strain>
    </source>
</reference>
<dbReference type="InterPro" id="IPR036291">
    <property type="entry name" value="NAD(P)-bd_dom_sf"/>
</dbReference>
<sequence length="197" mass="21180">MTLKYIITGATGGLGGGVLQQLSKHVPKSDIAASSSRPEAAKHFEPPGIQFRHADYQDRASLEKAFTGTLHCSNKLIVLKRSSSGIVYTSVREGIYAEAFPLFLNYYPSLKVLHLPNDGPVAYASRAELAEATANLMMQDGYEKEMVLLTGPKAVTLADLVVAINEATGKSIVVETLPPKEYVKASAKGDQGGRGEW</sequence>
<dbReference type="PANTHER" id="PTHR47129">
    <property type="entry name" value="QUINONE OXIDOREDUCTASE 2"/>
    <property type="match status" value="1"/>
</dbReference>
<proteinExistence type="predicted"/>
<evidence type="ECO:0008006" key="3">
    <source>
        <dbReference type="Google" id="ProtNLM"/>
    </source>
</evidence>
<dbReference type="PANTHER" id="PTHR47129:SF1">
    <property type="entry name" value="NMRA-LIKE DOMAIN-CONTAINING PROTEIN"/>
    <property type="match status" value="1"/>
</dbReference>
<dbReference type="AlphaFoldDB" id="A0AAD9ZDR1"/>
<dbReference type="SUPFAM" id="SSF51735">
    <property type="entry name" value="NAD(P)-binding Rossmann-fold domains"/>
    <property type="match status" value="1"/>
</dbReference>
<dbReference type="EMBL" id="JASNWA010000004">
    <property type="protein sequence ID" value="KAK3176195.1"/>
    <property type="molecule type" value="Genomic_DNA"/>
</dbReference>
<dbReference type="InterPro" id="IPR052718">
    <property type="entry name" value="NmrA-type_oxidoreductase"/>
</dbReference>
<comment type="caution">
    <text evidence="1">The sequence shown here is derived from an EMBL/GenBank/DDBJ whole genome shotgun (WGS) entry which is preliminary data.</text>
</comment>
<accession>A0AAD9ZDR1</accession>
<evidence type="ECO:0000313" key="1">
    <source>
        <dbReference type="EMBL" id="KAK3176195.1"/>
    </source>
</evidence>